<gene>
    <name evidence="10" type="ORF">IRJ41_000123</name>
</gene>
<evidence type="ECO:0000313" key="10">
    <source>
        <dbReference type="EMBL" id="KAI7796509.1"/>
    </source>
</evidence>
<dbReference type="AlphaFoldDB" id="A0A9W7TIB0"/>
<dbReference type="GO" id="GO:0031638">
    <property type="term" value="P:zymogen activation"/>
    <property type="evidence" value="ECO:0007669"/>
    <property type="project" value="TreeGrafter"/>
</dbReference>
<dbReference type="EMBL" id="JAFHDT010000018">
    <property type="protein sequence ID" value="KAI7796509.1"/>
    <property type="molecule type" value="Genomic_DNA"/>
</dbReference>
<evidence type="ECO:0000256" key="2">
    <source>
        <dbReference type="ARBA" id="ARBA00022525"/>
    </source>
</evidence>
<comment type="caution">
    <text evidence="7">Lacks conserved residue(s) required for the propagation of feature annotation.</text>
</comment>
<evidence type="ECO:0000256" key="7">
    <source>
        <dbReference type="PROSITE-ProRule" id="PRU00196"/>
    </source>
</evidence>
<dbReference type="Proteomes" id="UP001059041">
    <property type="component" value="Linkage Group LG18"/>
</dbReference>
<dbReference type="PRINTS" id="PR00258">
    <property type="entry name" value="SPERACTRCPTR"/>
</dbReference>
<organism evidence="10 11">
    <name type="scientific">Triplophysa rosa</name>
    <name type="common">Cave loach</name>
    <dbReference type="NCBI Taxonomy" id="992332"/>
    <lineage>
        <taxon>Eukaryota</taxon>
        <taxon>Metazoa</taxon>
        <taxon>Chordata</taxon>
        <taxon>Craniata</taxon>
        <taxon>Vertebrata</taxon>
        <taxon>Euteleostomi</taxon>
        <taxon>Actinopterygii</taxon>
        <taxon>Neopterygii</taxon>
        <taxon>Teleostei</taxon>
        <taxon>Ostariophysi</taxon>
        <taxon>Cypriniformes</taxon>
        <taxon>Nemacheilidae</taxon>
        <taxon>Triplophysa</taxon>
    </lineage>
</organism>
<dbReference type="GO" id="GO:0004252">
    <property type="term" value="F:serine-type endopeptidase activity"/>
    <property type="evidence" value="ECO:0007669"/>
    <property type="project" value="TreeGrafter"/>
</dbReference>
<dbReference type="GO" id="GO:0005615">
    <property type="term" value="C:extracellular space"/>
    <property type="evidence" value="ECO:0007669"/>
    <property type="project" value="TreeGrafter"/>
</dbReference>
<dbReference type="PANTHER" id="PTHR48071:SF15">
    <property type="entry name" value="SRCR DOMAIN-CONTAINING PROTEIN"/>
    <property type="match status" value="1"/>
</dbReference>
<keyword evidence="4" id="KW-0677">Repeat</keyword>
<dbReference type="InterPro" id="IPR036772">
    <property type="entry name" value="SRCR-like_dom_sf"/>
</dbReference>
<keyword evidence="11" id="KW-1185">Reference proteome</keyword>
<keyword evidence="3 8" id="KW-0732">Signal</keyword>
<feature type="chain" id="PRO_5040819521" evidence="8">
    <location>
        <begin position="23"/>
        <end position="63"/>
    </location>
</feature>
<keyword evidence="2" id="KW-0964">Secreted</keyword>
<feature type="domain" description="SRCR" evidence="9">
    <location>
        <begin position="27"/>
        <end position="63"/>
    </location>
</feature>
<evidence type="ECO:0000256" key="4">
    <source>
        <dbReference type="ARBA" id="ARBA00022737"/>
    </source>
</evidence>
<evidence type="ECO:0000256" key="1">
    <source>
        <dbReference type="ARBA" id="ARBA00004613"/>
    </source>
</evidence>
<evidence type="ECO:0000256" key="5">
    <source>
        <dbReference type="ARBA" id="ARBA00023157"/>
    </source>
</evidence>
<evidence type="ECO:0000256" key="6">
    <source>
        <dbReference type="ARBA" id="ARBA00023180"/>
    </source>
</evidence>
<dbReference type="SUPFAM" id="SSF56487">
    <property type="entry name" value="SRCR-like"/>
    <property type="match status" value="1"/>
</dbReference>
<evidence type="ECO:0000256" key="3">
    <source>
        <dbReference type="ARBA" id="ARBA00022729"/>
    </source>
</evidence>
<evidence type="ECO:0000256" key="8">
    <source>
        <dbReference type="SAM" id="SignalP"/>
    </source>
</evidence>
<sequence length="63" mass="6764">MRFLILSCVSILLLINGEITKGQNTDIRLMNGGSVCSGRVEVLHNGVWGTVCDDGWDLSDAAV</sequence>
<keyword evidence="10" id="KW-0675">Receptor</keyword>
<keyword evidence="6" id="KW-0325">Glycoprotein</keyword>
<comment type="caution">
    <text evidence="10">The sequence shown here is derived from an EMBL/GenBank/DDBJ whole genome shotgun (WGS) entry which is preliminary data.</text>
</comment>
<dbReference type="Gene3D" id="3.10.250.10">
    <property type="entry name" value="SRCR-like domain"/>
    <property type="match status" value="1"/>
</dbReference>
<evidence type="ECO:0000313" key="11">
    <source>
        <dbReference type="Proteomes" id="UP001059041"/>
    </source>
</evidence>
<proteinExistence type="predicted"/>
<dbReference type="Pfam" id="PF00530">
    <property type="entry name" value="SRCR"/>
    <property type="match status" value="1"/>
</dbReference>
<reference evidence="10" key="1">
    <citation type="submission" date="2021-02" db="EMBL/GenBank/DDBJ databases">
        <title>Comparative genomics reveals that relaxation of natural selection precedes convergent phenotypic evolution of cavefish.</title>
        <authorList>
            <person name="Peng Z."/>
        </authorList>
    </citation>
    <scope>NUCLEOTIDE SEQUENCE</scope>
    <source>
        <tissue evidence="10">Muscle</tissue>
    </source>
</reference>
<accession>A0A9W7TIB0</accession>
<dbReference type="InterPro" id="IPR001190">
    <property type="entry name" value="SRCR"/>
</dbReference>
<feature type="non-terminal residue" evidence="10">
    <location>
        <position position="1"/>
    </location>
</feature>
<dbReference type="PROSITE" id="PS50287">
    <property type="entry name" value="SRCR_2"/>
    <property type="match status" value="1"/>
</dbReference>
<protein>
    <submittedName>
        <fullName evidence="10">Soluble scavenger receptor cysteine-rich domain-containing protein SSC5D</fullName>
    </submittedName>
</protein>
<comment type="subcellular location">
    <subcellularLocation>
        <location evidence="1">Secreted</location>
    </subcellularLocation>
</comment>
<name>A0A9W7TIB0_TRIRA</name>
<evidence type="ECO:0000259" key="9">
    <source>
        <dbReference type="PROSITE" id="PS50287"/>
    </source>
</evidence>
<dbReference type="PANTHER" id="PTHR48071">
    <property type="entry name" value="SRCR DOMAIN-CONTAINING PROTEIN"/>
    <property type="match status" value="1"/>
</dbReference>
<feature type="signal peptide" evidence="8">
    <location>
        <begin position="1"/>
        <end position="22"/>
    </location>
</feature>
<dbReference type="GO" id="GO:0005886">
    <property type="term" value="C:plasma membrane"/>
    <property type="evidence" value="ECO:0007669"/>
    <property type="project" value="TreeGrafter"/>
</dbReference>
<keyword evidence="5" id="KW-1015">Disulfide bond</keyword>